<dbReference type="InterPro" id="IPR036736">
    <property type="entry name" value="ACP-like_sf"/>
</dbReference>
<keyword evidence="3" id="KW-1185">Reference proteome</keyword>
<evidence type="ECO:0000313" key="3">
    <source>
        <dbReference type="Proteomes" id="UP001600424"/>
    </source>
</evidence>
<dbReference type="SUPFAM" id="SSF47336">
    <property type="entry name" value="ACP-like"/>
    <property type="match status" value="1"/>
</dbReference>
<dbReference type="InterPro" id="IPR009081">
    <property type="entry name" value="PP-bd_ACP"/>
</dbReference>
<proteinExistence type="predicted"/>
<protein>
    <submittedName>
        <fullName evidence="2">Acyl carrier protein</fullName>
    </submittedName>
</protein>
<feature type="domain" description="Carrier" evidence="1">
    <location>
        <begin position="3"/>
        <end position="81"/>
    </location>
</feature>
<dbReference type="EMBL" id="JBHTRV010000006">
    <property type="protein sequence ID" value="MFE5980214.1"/>
    <property type="molecule type" value="Genomic_DNA"/>
</dbReference>
<dbReference type="PROSITE" id="PS50075">
    <property type="entry name" value="CARRIER"/>
    <property type="match status" value="1"/>
</dbReference>
<gene>
    <name evidence="2" type="ORF">ACFQ63_10935</name>
</gene>
<sequence length="89" mass="9790">MLQITIGDLQTIMRQCAGEAEDALPLDQAPDSPFDELGYDSLALLETYSRIERDFGIELNEDEIGLINTAGELVEFVNSLLQLKVMSAA</sequence>
<dbReference type="Gene3D" id="1.10.1200.10">
    <property type="entry name" value="ACP-like"/>
    <property type="match status" value="1"/>
</dbReference>
<accession>A0ABW6IUC1</accession>
<comment type="caution">
    <text evidence="2">The sequence shown here is derived from an EMBL/GenBank/DDBJ whole genome shotgun (WGS) entry which is preliminary data.</text>
</comment>
<name>A0ABW6IUC1_STRWE</name>
<evidence type="ECO:0000259" key="1">
    <source>
        <dbReference type="PROSITE" id="PS50075"/>
    </source>
</evidence>
<dbReference type="Pfam" id="PF00550">
    <property type="entry name" value="PP-binding"/>
    <property type="match status" value="1"/>
</dbReference>
<evidence type="ECO:0000313" key="2">
    <source>
        <dbReference type="EMBL" id="MFE5980214.1"/>
    </source>
</evidence>
<dbReference type="RefSeq" id="WP_017237251.1">
    <property type="nucleotide sequence ID" value="NZ_JBEZXO010000026.1"/>
</dbReference>
<dbReference type="Proteomes" id="UP001600424">
    <property type="component" value="Unassembled WGS sequence"/>
</dbReference>
<organism evidence="2 3">
    <name type="scientific">Streptomyces wedmorensis</name>
    <dbReference type="NCBI Taxonomy" id="43759"/>
    <lineage>
        <taxon>Bacteria</taxon>
        <taxon>Bacillati</taxon>
        <taxon>Actinomycetota</taxon>
        <taxon>Actinomycetes</taxon>
        <taxon>Kitasatosporales</taxon>
        <taxon>Streptomycetaceae</taxon>
        <taxon>Streptomyces</taxon>
    </lineage>
</organism>
<reference evidence="2 3" key="1">
    <citation type="submission" date="2024-09" db="EMBL/GenBank/DDBJ databases">
        <title>The Natural Products Discovery Center: Release of the First 8490 Sequenced Strains for Exploring Actinobacteria Biosynthetic Diversity.</title>
        <authorList>
            <person name="Kalkreuter E."/>
            <person name="Kautsar S.A."/>
            <person name="Yang D."/>
            <person name="Bader C.D."/>
            <person name="Teijaro C.N."/>
            <person name="Fluegel L."/>
            <person name="Davis C.M."/>
            <person name="Simpson J.R."/>
            <person name="Lauterbach L."/>
            <person name="Steele A.D."/>
            <person name="Gui C."/>
            <person name="Meng S."/>
            <person name="Li G."/>
            <person name="Viehrig K."/>
            <person name="Ye F."/>
            <person name="Su P."/>
            <person name="Kiefer A.F."/>
            <person name="Nichols A."/>
            <person name="Cepeda A.J."/>
            <person name="Yan W."/>
            <person name="Fan B."/>
            <person name="Jiang Y."/>
            <person name="Adhikari A."/>
            <person name="Zheng C.-J."/>
            <person name="Schuster L."/>
            <person name="Cowan T.M."/>
            <person name="Smanski M.J."/>
            <person name="Chevrette M.G."/>
            <person name="De Carvalho L.P.S."/>
            <person name="Shen B."/>
        </authorList>
    </citation>
    <scope>NUCLEOTIDE SEQUENCE [LARGE SCALE GENOMIC DNA]</scope>
    <source>
        <strain evidence="2 3">NPDC056472</strain>
    </source>
</reference>